<dbReference type="Proteomes" id="UP000270261">
    <property type="component" value="Unassembled WGS sequence"/>
</dbReference>
<organism evidence="6 7">
    <name type="scientific">Lautropia dentalis</name>
    <dbReference type="NCBI Taxonomy" id="2490857"/>
    <lineage>
        <taxon>Bacteria</taxon>
        <taxon>Pseudomonadati</taxon>
        <taxon>Pseudomonadota</taxon>
        <taxon>Betaproteobacteria</taxon>
        <taxon>Burkholderiales</taxon>
        <taxon>Burkholderiaceae</taxon>
        <taxon>Lautropia</taxon>
    </lineage>
</organism>
<dbReference type="InterPro" id="IPR000847">
    <property type="entry name" value="LysR_HTH_N"/>
</dbReference>
<dbReference type="Gene3D" id="1.10.10.10">
    <property type="entry name" value="Winged helix-like DNA-binding domain superfamily/Winged helix DNA-binding domain"/>
    <property type="match status" value="1"/>
</dbReference>
<dbReference type="SUPFAM" id="SSF46785">
    <property type="entry name" value="Winged helix' DNA-binding domain"/>
    <property type="match status" value="1"/>
</dbReference>
<dbReference type="OrthoDB" id="8523827at2"/>
<proteinExistence type="inferred from homology"/>
<dbReference type="CDD" id="cd08422">
    <property type="entry name" value="PBP2_CrgA_like"/>
    <property type="match status" value="1"/>
</dbReference>
<evidence type="ECO:0000313" key="7">
    <source>
        <dbReference type="Proteomes" id="UP000270261"/>
    </source>
</evidence>
<evidence type="ECO:0000256" key="4">
    <source>
        <dbReference type="ARBA" id="ARBA00023163"/>
    </source>
</evidence>
<protein>
    <submittedName>
        <fullName evidence="6">LysR family transcriptional regulator</fullName>
    </submittedName>
</protein>
<dbReference type="GO" id="GO:0003700">
    <property type="term" value="F:DNA-binding transcription factor activity"/>
    <property type="evidence" value="ECO:0007669"/>
    <property type="project" value="InterPro"/>
</dbReference>
<dbReference type="Gene3D" id="3.40.190.290">
    <property type="match status" value="1"/>
</dbReference>
<accession>A0A3R8LP40</accession>
<dbReference type="GO" id="GO:0003677">
    <property type="term" value="F:DNA binding"/>
    <property type="evidence" value="ECO:0007669"/>
    <property type="project" value="UniProtKB-KW"/>
</dbReference>
<dbReference type="EMBL" id="RRUE01000002">
    <property type="protein sequence ID" value="RRN43648.1"/>
    <property type="molecule type" value="Genomic_DNA"/>
</dbReference>
<feature type="domain" description="HTH lysR-type" evidence="5">
    <location>
        <begin position="1"/>
        <end position="60"/>
    </location>
</feature>
<dbReference type="RefSeq" id="WP_125095853.1">
    <property type="nucleotide sequence ID" value="NZ_RRUE01000002.1"/>
</dbReference>
<evidence type="ECO:0000256" key="3">
    <source>
        <dbReference type="ARBA" id="ARBA00023125"/>
    </source>
</evidence>
<dbReference type="AlphaFoldDB" id="A0A3R8LP40"/>
<evidence type="ECO:0000313" key="6">
    <source>
        <dbReference type="EMBL" id="RRN43648.1"/>
    </source>
</evidence>
<dbReference type="Pfam" id="PF03466">
    <property type="entry name" value="LysR_substrate"/>
    <property type="match status" value="1"/>
</dbReference>
<dbReference type="SUPFAM" id="SSF53850">
    <property type="entry name" value="Periplasmic binding protein-like II"/>
    <property type="match status" value="1"/>
</dbReference>
<dbReference type="InterPro" id="IPR036390">
    <property type="entry name" value="WH_DNA-bd_sf"/>
</dbReference>
<evidence type="ECO:0000259" key="5">
    <source>
        <dbReference type="PROSITE" id="PS50931"/>
    </source>
</evidence>
<keyword evidence="4" id="KW-0804">Transcription</keyword>
<dbReference type="InterPro" id="IPR058163">
    <property type="entry name" value="LysR-type_TF_proteobact-type"/>
</dbReference>
<dbReference type="Pfam" id="PF00126">
    <property type="entry name" value="HTH_1"/>
    <property type="match status" value="1"/>
</dbReference>
<evidence type="ECO:0000256" key="2">
    <source>
        <dbReference type="ARBA" id="ARBA00023015"/>
    </source>
</evidence>
<dbReference type="PROSITE" id="PS50931">
    <property type="entry name" value="HTH_LYSR"/>
    <property type="match status" value="1"/>
</dbReference>
<comment type="caution">
    <text evidence="6">The sequence shown here is derived from an EMBL/GenBank/DDBJ whole genome shotgun (WGS) entry which is preliminary data.</text>
</comment>
<dbReference type="InterPro" id="IPR036388">
    <property type="entry name" value="WH-like_DNA-bd_sf"/>
</dbReference>
<dbReference type="InterPro" id="IPR005119">
    <property type="entry name" value="LysR_subst-bd"/>
</dbReference>
<dbReference type="FunFam" id="1.10.10.10:FF:000001">
    <property type="entry name" value="LysR family transcriptional regulator"/>
    <property type="match status" value="1"/>
</dbReference>
<name>A0A3R8LP40_9BURK</name>
<dbReference type="PANTHER" id="PTHR30537">
    <property type="entry name" value="HTH-TYPE TRANSCRIPTIONAL REGULATOR"/>
    <property type="match status" value="1"/>
</dbReference>
<evidence type="ECO:0000256" key="1">
    <source>
        <dbReference type="ARBA" id="ARBA00009437"/>
    </source>
</evidence>
<comment type="similarity">
    <text evidence="1">Belongs to the LysR transcriptional regulatory family.</text>
</comment>
<keyword evidence="7" id="KW-1185">Reference proteome</keyword>
<reference evidence="6 7" key="1">
    <citation type="submission" date="2018-11" db="EMBL/GenBank/DDBJ databases">
        <title>Genome sequencing of Lautropia sp. KCOM 2505 (= ChDC F240).</title>
        <authorList>
            <person name="Kook J.-K."/>
            <person name="Park S.-N."/>
            <person name="Lim Y.K."/>
        </authorList>
    </citation>
    <scope>NUCLEOTIDE SEQUENCE [LARGE SCALE GENOMIC DNA]</scope>
    <source>
        <strain evidence="6 7">KCOM 2505</strain>
    </source>
</reference>
<keyword evidence="2" id="KW-0805">Transcription regulation</keyword>
<dbReference type="PANTHER" id="PTHR30537:SF5">
    <property type="entry name" value="HTH-TYPE TRANSCRIPTIONAL ACTIVATOR TTDR-RELATED"/>
    <property type="match status" value="1"/>
</dbReference>
<keyword evidence="3" id="KW-0238">DNA-binding</keyword>
<gene>
    <name evidence="6" type="ORF">EHV23_09455</name>
</gene>
<sequence length="305" mass="34820">MNNRFEALKVFCSLAETLQFKETASRLAVSPPVVSRVIAELEAWLGEPLFQRNTRQVNLTEFGQQFLPQAIQLLEDSERLFTPGKKQQAEAVAGLVRVTVPDLPDEDTFLLTLLERLQPYPELVIDWRKDTARLNVVDQQIDLGVRIGMPADNRFIVRKVGEVREHIVATPELVKRHGQPADWQALQQHWPLAASIDANTGRPQNWYLNRELQFLPRKPVCVSNEISTQLQIARSGRAAVLLLDWLCRPYLENGELVELLPDLPRTAWPVYVYRPQRTVTPLRVKVVFDTLAALLQERLAAPNRS</sequence>